<dbReference type="NCBIfam" id="TIGR01764">
    <property type="entry name" value="excise"/>
    <property type="match status" value="1"/>
</dbReference>
<dbReference type="Proteomes" id="UP001596956">
    <property type="component" value="Unassembled WGS sequence"/>
</dbReference>
<protein>
    <submittedName>
        <fullName evidence="2">Helix-turn-helix domain-containing protein</fullName>
    </submittedName>
</protein>
<gene>
    <name evidence="2" type="ORF">ACFQZU_10015</name>
</gene>
<dbReference type="Pfam" id="PF12728">
    <property type="entry name" value="HTH_17"/>
    <property type="match status" value="1"/>
</dbReference>
<name>A0ABW3BFY2_9ACTN</name>
<evidence type="ECO:0000259" key="1">
    <source>
        <dbReference type="Pfam" id="PF12728"/>
    </source>
</evidence>
<organism evidence="2 3">
    <name type="scientific">Streptomonospora algeriensis</name>
    <dbReference type="NCBI Taxonomy" id="995084"/>
    <lineage>
        <taxon>Bacteria</taxon>
        <taxon>Bacillati</taxon>
        <taxon>Actinomycetota</taxon>
        <taxon>Actinomycetes</taxon>
        <taxon>Streptosporangiales</taxon>
        <taxon>Nocardiopsidaceae</taxon>
        <taxon>Streptomonospora</taxon>
    </lineage>
</organism>
<dbReference type="InterPro" id="IPR010093">
    <property type="entry name" value="SinI_DNA-bd"/>
</dbReference>
<keyword evidence="3" id="KW-1185">Reference proteome</keyword>
<accession>A0ABW3BFY2</accession>
<comment type="caution">
    <text evidence="2">The sequence shown here is derived from an EMBL/GenBank/DDBJ whole genome shotgun (WGS) entry which is preliminary data.</text>
</comment>
<evidence type="ECO:0000313" key="3">
    <source>
        <dbReference type="Proteomes" id="UP001596956"/>
    </source>
</evidence>
<dbReference type="EMBL" id="JBHTHR010000266">
    <property type="protein sequence ID" value="MFD0801649.1"/>
    <property type="molecule type" value="Genomic_DNA"/>
</dbReference>
<proteinExistence type="predicted"/>
<sequence length="75" mass="8430">MTQTATTATPEKSLYYLDEAMHKLSLGRSQLYEEMKAGRLRFVKVGRARRIPAAAIEDFVALLEGQSNDDRAEVL</sequence>
<reference evidence="3" key="1">
    <citation type="journal article" date="2019" name="Int. J. Syst. Evol. Microbiol.">
        <title>The Global Catalogue of Microorganisms (GCM) 10K type strain sequencing project: providing services to taxonomists for standard genome sequencing and annotation.</title>
        <authorList>
            <consortium name="The Broad Institute Genomics Platform"/>
            <consortium name="The Broad Institute Genome Sequencing Center for Infectious Disease"/>
            <person name="Wu L."/>
            <person name="Ma J."/>
        </authorList>
    </citation>
    <scope>NUCLEOTIDE SEQUENCE [LARGE SCALE GENOMIC DNA]</scope>
    <source>
        <strain evidence="3">CCUG 63369</strain>
    </source>
</reference>
<feature type="domain" description="Helix-turn-helix" evidence="1">
    <location>
        <begin position="17"/>
        <end position="60"/>
    </location>
</feature>
<dbReference type="InterPro" id="IPR041657">
    <property type="entry name" value="HTH_17"/>
</dbReference>
<evidence type="ECO:0000313" key="2">
    <source>
        <dbReference type="EMBL" id="MFD0801649.1"/>
    </source>
</evidence>